<dbReference type="AlphaFoldDB" id="A0A6C0F663"/>
<accession>A0A6C0F663</accession>
<protein>
    <submittedName>
        <fullName evidence="1">Uncharacterized protein</fullName>
    </submittedName>
</protein>
<reference evidence="1" key="1">
    <citation type="journal article" date="2020" name="Nature">
        <title>Giant virus diversity and host interactions through global metagenomics.</title>
        <authorList>
            <person name="Schulz F."/>
            <person name="Roux S."/>
            <person name="Paez-Espino D."/>
            <person name="Jungbluth S."/>
            <person name="Walsh D.A."/>
            <person name="Denef V.J."/>
            <person name="McMahon K.D."/>
            <person name="Konstantinidis K.T."/>
            <person name="Eloe-Fadrosh E.A."/>
            <person name="Kyrpides N.C."/>
            <person name="Woyke T."/>
        </authorList>
    </citation>
    <scope>NUCLEOTIDE SEQUENCE</scope>
    <source>
        <strain evidence="1">GVMAG-S-ERX555967-131</strain>
    </source>
</reference>
<dbReference type="EMBL" id="MN738792">
    <property type="protein sequence ID" value="QHT37327.1"/>
    <property type="molecule type" value="Genomic_DNA"/>
</dbReference>
<proteinExistence type="predicted"/>
<organism evidence="1">
    <name type="scientific">viral metagenome</name>
    <dbReference type="NCBI Taxonomy" id="1070528"/>
    <lineage>
        <taxon>unclassified sequences</taxon>
        <taxon>metagenomes</taxon>
        <taxon>organismal metagenomes</taxon>
    </lineage>
</organism>
<name>A0A6C0F663_9ZZZZ</name>
<sequence length="174" mass="20914">MTTYLFHALPKDLEDYIFNLAKNELIYDKFSKFTNQWKDSSNWKGHYETLKKIAKSYNVKCKGSNYILSNLPMIANETLRIEYKRLTNWSEAQIIKKCLANFDEYNKLHYVKMLEKKYKLKCLYQVLDFIHDNLEVLLCEGMFKQTYTAKLHYFTKTGVNVTKYYKKNDINLYT</sequence>
<evidence type="ECO:0000313" key="1">
    <source>
        <dbReference type="EMBL" id="QHT37327.1"/>
    </source>
</evidence>